<reference evidence="2" key="1">
    <citation type="submission" date="2023-05" db="EMBL/GenBank/DDBJ databases">
        <title>Cataloging the Phylogenetic Diversity of Human Bladder Bacteria.</title>
        <authorList>
            <person name="Du J."/>
        </authorList>
    </citation>
    <scope>NUCLEOTIDE SEQUENCE</scope>
    <source>
        <strain evidence="2">UMB1231</strain>
    </source>
</reference>
<protein>
    <submittedName>
        <fullName evidence="2">Rho termination factor N-terminal domain-containing protein</fullName>
    </submittedName>
</protein>
<dbReference type="InterPro" id="IPR011112">
    <property type="entry name" value="Rho-like_N"/>
</dbReference>
<dbReference type="SUPFAM" id="SSF68912">
    <property type="entry name" value="Rho N-terminal domain-like"/>
    <property type="match status" value="1"/>
</dbReference>
<evidence type="ECO:0000313" key="2">
    <source>
        <dbReference type="EMBL" id="MDK7186862.1"/>
    </source>
</evidence>
<accession>A0AAJ1Q395</accession>
<organism evidence="2 3">
    <name type="scientific">Facklamia hominis</name>
    <dbReference type="NCBI Taxonomy" id="178214"/>
    <lineage>
        <taxon>Bacteria</taxon>
        <taxon>Bacillati</taxon>
        <taxon>Bacillota</taxon>
        <taxon>Bacilli</taxon>
        <taxon>Lactobacillales</taxon>
        <taxon>Aerococcaceae</taxon>
        <taxon>Facklamia</taxon>
    </lineage>
</organism>
<dbReference type="RefSeq" id="WP_285065449.1">
    <property type="nucleotide sequence ID" value="NZ_JASOOE010000004.1"/>
</dbReference>
<dbReference type="AlphaFoldDB" id="A0AAJ1Q395"/>
<dbReference type="Proteomes" id="UP001229251">
    <property type="component" value="Unassembled WGS sequence"/>
</dbReference>
<dbReference type="EMBL" id="JASOOE010000004">
    <property type="protein sequence ID" value="MDK7186862.1"/>
    <property type="molecule type" value="Genomic_DNA"/>
</dbReference>
<name>A0AAJ1Q395_9LACT</name>
<dbReference type="InterPro" id="IPR036361">
    <property type="entry name" value="SAP_dom_sf"/>
</dbReference>
<proteinExistence type="predicted"/>
<sequence>MTKYIHKDTGAIIEVASVITGEAWEEYNPNQVEDESEKLAVEDEPIKEEVSEGIAEPEEFDLTKMTVKELKEYAKENEIELPADAKKDEIIEVIADAFN</sequence>
<dbReference type="Pfam" id="PF07498">
    <property type="entry name" value="Rho_N"/>
    <property type="match status" value="1"/>
</dbReference>
<dbReference type="SMART" id="SM00959">
    <property type="entry name" value="Rho_N"/>
    <property type="match status" value="1"/>
</dbReference>
<evidence type="ECO:0000313" key="3">
    <source>
        <dbReference type="Proteomes" id="UP001229251"/>
    </source>
</evidence>
<feature type="domain" description="Rho termination factor-like N-terminal" evidence="1">
    <location>
        <begin position="61"/>
        <end position="99"/>
    </location>
</feature>
<dbReference type="InterPro" id="IPR036269">
    <property type="entry name" value="Rho_N_sf"/>
</dbReference>
<gene>
    <name evidence="2" type="ORF">QP433_02600</name>
</gene>
<dbReference type="GO" id="GO:0006353">
    <property type="term" value="P:DNA-templated transcription termination"/>
    <property type="evidence" value="ECO:0007669"/>
    <property type="project" value="InterPro"/>
</dbReference>
<dbReference type="Gene3D" id="1.10.720.30">
    <property type="entry name" value="SAP domain"/>
    <property type="match status" value="1"/>
</dbReference>
<comment type="caution">
    <text evidence="2">The sequence shown here is derived from an EMBL/GenBank/DDBJ whole genome shotgun (WGS) entry which is preliminary data.</text>
</comment>
<evidence type="ECO:0000259" key="1">
    <source>
        <dbReference type="SMART" id="SM00959"/>
    </source>
</evidence>